<keyword evidence="6" id="KW-1185">Reference proteome</keyword>
<proteinExistence type="inferred from homology"/>
<dbReference type="GO" id="GO:0005829">
    <property type="term" value="C:cytosol"/>
    <property type="evidence" value="ECO:0007669"/>
    <property type="project" value="TreeGrafter"/>
</dbReference>
<dbReference type="Gene3D" id="3.40.1490.10">
    <property type="entry name" value="Bit1"/>
    <property type="match status" value="1"/>
</dbReference>
<comment type="similarity">
    <text evidence="3">Belongs to the PTH2 family.</text>
</comment>
<dbReference type="STRING" id="286115.A0A507DLM6"/>
<comment type="catalytic activity">
    <reaction evidence="4">
        <text>an N-acyl-L-alpha-aminoacyl-tRNA + H2O = an N-acyl-L-amino acid + a tRNA + H(+)</text>
        <dbReference type="Rhea" id="RHEA:54448"/>
        <dbReference type="Rhea" id="RHEA-COMP:10123"/>
        <dbReference type="Rhea" id="RHEA-COMP:13883"/>
        <dbReference type="ChEBI" id="CHEBI:15377"/>
        <dbReference type="ChEBI" id="CHEBI:15378"/>
        <dbReference type="ChEBI" id="CHEBI:59874"/>
        <dbReference type="ChEBI" id="CHEBI:78442"/>
        <dbReference type="ChEBI" id="CHEBI:138191"/>
        <dbReference type="EC" id="3.1.1.29"/>
    </reaction>
</comment>
<sequence>MMLSILKAMSSEQLLILVACLLLGMLVGRFSKTSKLPMIRGEEDNLDDDTALQGYDAYKLVLVVRKDLSMTKGKVAAQCGHATLAAYKASLMDNPMYLRKWESNGQAKVCLRANDENELLQLHSTALAKGLVARLIRDAGKTQIASGTKTVLAIGPGPISKVKTVAHAFEQQTYWHNDLKYQVDAVTGHLKLY</sequence>
<dbReference type="InterPro" id="IPR023476">
    <property type="entry name" value="Pep_tRNA_hydro_II_dom_sf"/>
</dbReference>
<accession>A0A507DLM6</accession>
<dbReference type="AlphaFoldDB" id="A0A507DLM6"/>
<keyword evidence="2" id="KW-0378">Hydrolase</keyword>
<reference evidence="5 6" key="1">
    <citation type="journal article" date="2019" name="Sci. Rep.">
        <title>Comparative genomics of chytrid fungi reveal insights into the obligate biotrophic and pathogenic lifestyle of Synchytrium endobioticum.</title>
        <authorList>
            <person name="van de Vossenberg B.T.L.H."/>
            <person name="Warris S."/>
            <person name="Nguyen H.D.T."/>
            <person name="van Gent-Pelzer M.P.E."/>
            <person name="Joly D.L."/>
            <person name="van de Geest H.C."/>
            <person name="Bonants P.J.M."/>
            <person name="Smith D.S."/>
            <person name="Levesque C.A."/>
            <person name="van der Lee T.A.J."/>
        </authorList>
    </citation>
    <scope>NUCLEOTIDE SEQUENCE [LARGE SCALE GENOMIC DNA]</scope>
    <source>
        <strain evidence="5 6">MB42</strain>
    </source>
</reference>
<evidence type="ECO:0000313" key="5">
    <source>
        <dbReference type="EMBL" id="TPX52426.1"/>
    </source>
</evidence>
<dbReference type="GO" id="GO:0004045">
    <property type="term" value="F:peptidyl-tRNA hydrolase activity"/>
    <property type="evidence" value="ECO:0007669"/>
    <property type="project" value="UniProtKB-EC"/>
</dbReference>
<dbReference type="Pfam" id="PF01981">
    <property type="entry name" value="PTH2"/>
    <property type="match status" value="1"/>
</dbReference>
<dbReference type="NCBIfam" id="TIGR00283">
    <property type="entry name" value="arch_pth2"/>
    <property type="match status" value="1"/>
</dbReference>
<evidence type="ECO:0000256" key="2">
    <source>
        <dbReference type="ARBA" id="ARBA00022801"/>
    </source>
</evidence>
<dbReference type="VEuPathDB" id="FungiDB:SeMB42_g01427"/>
<gene>
    <name evidence="5" type="ORF">SeMB42_g01427</name>
</gene>
<evidence type="ECO:0000256" key="1">
    <source>
        <dbReference type="ARBA" id="ARBA00013260"/>
    </source>
</evidence>
<dbReference type="CDD" id="cd02430">
    <property type="entry name" value="PTH2"/>
    <property type="match status" value="1"/>
</dbReference>
<dbReference type="EMBL" id="QEAN01000036">
    <property type="protein sequence ID" value="TPX52426.1"/>
    <property type="molecule type" value="Genomic_DNA"/>
</dbReference>
<dbReference type="PANTHER" id="PTHR12649">
    <property type="entry name" value="PEPTIDYL-TRNA HYDROLASE 2"/>
    <property type="match status" value="1"/>
</dbReference>
<dbReference type="SUPFAM" id="SSF102462">
    <property type="entry name" value="Peptidyl-tRNA hydrolase II"/>
    <property type="match status" value="1"/>
</dbReference>
<evidence type="ECO:0000256" key="4">
    <source>
        <dbReference type="ARBA" id="ARBA00048707"/>
    </source>
</evidence>
<comment type="caution">
    <text evidence="5">The sequence shown here is derived from an EMBL/GenBank/DDBJ whole genome shotgun (WGS) entry which is preliminary data.</text>
</comment>
<organism evidence="5 6">
    <name type="scientific">Synchytrium endobioticum</name>
    <dbReference type="NCBI Taxonomy" id="286115"/>
    <lineage>
        <taxon>Eukaryota</taxon>
        <taxon>Fungi</taxon>
        <taxon>Fungi incertae sedis</taxon>
        <taxon>Chytridiomycota</taxon>
        <taxon>Chytridiomycota incertae sedis</taxon>
        <taxon>Chytridiomycetes</taxon>
        <taxon>Synchytriales</taxon>
        <taxon>Synchytriaceae</taxon>
        <taxon>Synchytrium</taxon>
    </lineage>
</organism>
<dbReference type="InterPro" id="IPR002833">
    <property type="entry name" value="PTH2"/>
</dbReference>
<evidence type="ECO:0000313" key="6">
    <source>
        <dbReference type="Proteomes" id="UP000317494"/>
    </source>
</evidence>
<dbReference type="Proteomes" id="UP000317494">
    <property type="component" value="Unassembled WGS sequence"/>
</dbReference>
<dbReference type="PANTHER" id="PTHR12649:SF11">
    <property type="entry name" value="PEPTIDYL-TRNA HYDROLASE 2, MITOCHONDRIAL"/>
    <property type="match status" value="1"/>
</dbReference>
<name>A0A507DLM6_9FUNG</name>
<protein>
    <recommendedName>
        <fullName evidence="1">peptidyl-tRNA hydrolase</fullName>
        <ecNumber evidence="1">3.1.1.29</ecNumber>
    </recommendedName>
</protein>
<dbReference type="FunFam" id="3.40.1490.10:FF:000001">
    <property type="entry name" value="Peptidyl-tRNA hydrolase 2"/>
    <property type="match status" value="1"/>
</dbReference>
<evidence type="ECO:0000256" key="3">
    <source>
        <dbReference type="ARBA" id="ARBA00038050"/>
    </source>
</evidence>
<dbReference type="EC" id="3.1.1.29" evidence="1"/>